<dbReference type="InterPro" id="IPR036282">
    <property type="entry name" value="Glutathione-S-Trfase_C_sf"/>
</dbReference>
<name>A0A7S0X220_9CHLO</name>
<dbReference type="InterPro" id="IPR050983">
    <property type="entry name" value="GST_Omega/HSP26"/>
</dbReference>
<dbReference type="PROSITE" id="PS50404">
    <property type="entry name" value="GST_NTER"/>
    <property type="match status" value="1"/>
</dbReference>
<feature type="region of interest" description="Disordered" evidence="1">
    <location>
        <begin position="73"/>
        <end position="92"/>
    </location>
</feature>
<sequence>MLSATAPLVSQHAPAPSRASSRGVPSKIGKRPSLGGARGHRRVVVAPLTAIVAPDWATLDQLTAPIDVGTYNVRPKQVPSSSTDPSLPTSRNSAATDKRVLLYRDTNAWCPFCERVWLALLEKDIPFDTVFIDLRNKPQWYLDMVPSKLVPAVRIDGELVVESRDILLAIEAAFPESTPLLPPAGTSERARVEALMDLADDSEKGVGSAGYRFLTGGGMFGGVRDESDVPKLRAAFEERLESLESALAAAPHGGPFLGGAAPSLADLMMAPSLERFAANLPAFRGFDLRAQPGLPRLAAWYDAMEARPSYSTVRGDPGTHNVVVRKLFRLQAGAAGEAKPEEALGAGAGTGAGEAARKLVVNHEAVAADVVKNAGIGGDAVEVRAEVESALRSLAARLAAVAGIEAPVAEAVAEVEEKAAPASGPPSAEQKAAAARASAVAAATWAFMRQRVSAPRDMSGAAASALRAASLCAIAELDF</sequence>
<dbReference type="Gene3D" id="3.40.30.10">
    <property type="entry name" value="Glutaredoxin"/>
    <property type="match status" value="1"/>
</dbReference>
<gene>
    <name evidence="4" type="ORF">MANT1106_LOCUS916</name>
</gene>
<evidence type="ECO:0000256" key="1">
    <source>
        <dbReference type="SAM" id="MobiDB-lite"/>
    </source>
</evidence>
<organism evidence="4">
    <name type="scientific">Mantoniella antarctica</name>
    <dbReference type="NCBI Taxonomy" id="81844"/>
    <lineage>
        <taxon>Eukaryota</taxon>
        <taxon>Viridiplantae</taxon>
        <taxon>Chlorophyta</taxon>
        <taxon>Mamiellophyceae</taxon>
        <taxon>Mamiellales</taxon>
        <taxon>Mamiellaceae</taxon>
        <taxon>Mantoniella</taxon>
    </lineage>
</organism>
<reference evidence="4" key="1">
    <citation type="submission" date="2021-01" db="EMBL/GenBank/DDBJ databases">
        <authorList>
            <person name="Corre E."/>
            <person name="Pelletier E."/>
            <person name="Niang G."/>
            <person name="Scheremetjew M."/>
            <person name="Finn R."/>
            <person name="Kale V."/>
            <person name="Holt S."/>
            <person name="Cochrane G."/>
            <person name="Meng A."/>
            <person name="Brown T."/>
            <person name="Cohen L."/>
        </authorList>
    </citation>
    <scope>NUCLEOTIDE SEQUENCE</scope>
    <source>
        <strain evidence="4">SL-175</strain>
    </source>
</reference>
<dbReference type="SUPFAM" id="SSF47616">
    <property type="entry name" value="GST C-terminal domain-like"/>
    <property type="match status" value="1"/>
</dbReference>
<evidence type="ECO:0000259" key="3">
    <source>
        <dbReference type="PROSITE" id="PS50405"/>
    </source>
</evidence>
<dbReference type="AlphaFoldDB" id="A0A7S0X220"/>
<feature type="compositionally biased region" description="Low complexity" evidence="1">
    <location>
        <begin position="79"/>
        <end position="90"/>
    </location>
</feature>
<proteinExistence type="predicted"/>
<dbReference type="CDD" id="cd00299">
    <property type="entry name" value="GST_C_family"/>
    <property type="match status" value="1"/>
</dbReference>
<protein>
    <recommendedName>
        <fullName evidence="5">GST N-terminal domain-containing protein</fullName>
    </recommendedName>
</protein>
<dbReference type="Pfam" id="PF13410">
    <property type="entry name" value="GST_C_2"/>
    <property type="match status" value="1"/>
</dbReference>
<dbReference type="CDD" id="cd00570">
    <property type="entry name" value="GST_N_family"/>
    <property type="match status" value="1"/>
</dbReference>
<dbReference type="InterPro" id="IPR004045">
    <property type="entry name" value="Glutathione_S-Trfase_N"/>
</dbReference>
<evidence type="ECO:0000313" key="4">
    <source>
        <dbReference type="EMBL" id="CAD8698235.1"/>
    </source>
</evidence>
<evidence type="ECO:0008006" key="5">
    <source>
        <dbReference type="Google" id="ProtNLM"/>
    </source>
</evidence>
<dbReference type="InterPro" id="IPR036249">
    <property type="entry name" value="Thioredoxin-like_sf"/>
</dbReference>
<dbReference type="PROSITE" id="PS51354">
    <property type="entry name" value="GLUTAREDOXIN_2"/>
    <property type="match status" value="1"/>
</dbReference>
<feature type="domain" description="GST C-terminal" evidence="3">
    <location>
        <begin position="185"/>
        <end position="334"/>
    </location>
</feature>
<dbReference type="Pfam" id="PF13409">
    <property type="entry name" value="GST_N_2"/>
    <property type="match status" value="1"/>
</dbReference>
<dbReference type="InterPro" id="IPR010987">
    <property type="entry name" value="Glutathione-S-Trfase_C-like"/>
</dbReference>
<dbReference type="PROSITE" id="PS50405">
    <property type="entry name" value="GST_CTER"/>
    <property type="match status" value="1"/>
</dbReference>
<dbReference type="SUPFAM" id="SSF52833">
    <property type="entry name" value="Thioredoxin-like"/>
    <property type="match status" value="1"/>
</dbReference>
<accession>A0A7S0X220</accession>
<dbReference type="PANTHER" id="PTHR43968:SF14">
    <property type="entry name" value="GLUTATHIONE S-TRANSFERASE"/>
    <property type="match status" value="1"/>
</dbReference>
<dbReference type="InterPro" id="IPR040079">
    <property type="entry name" value="Glutathione_S-Trfase"/>
</dbReference>
<feature type="region of interest" description="Disordered" evidence="1">
    <location>
        <begin position="1"/>
        <end position="36"/>
    </location>
</feature>
<dbReference type="SFLD" id="SFLDG00358">
    <property type="entry name" value="Main_(cytGST)"/>
    <property type="match status" value="1"/>
</dbReference>
<dbReference type="EMBL" id="HBFC01001769">
    <property type="protein sequence ID" value="CAD8698235.1"/>
    <property type="molecule type" value="Transcribed_RNA"/>
</dbReference>
<dbReference type="PANTHER" id="PTHR43968">
    <property type="match status" value="1"/>
</dbReference>
<dbReference type="Gene3D" id="1.20.1050.10">
    <property type="match status" value="1"/>
</dbReference>
<dbReference type="GO" id="GO:0005737">
    <property type="term" value="C:cytoplasm"/>
    <property type="evidence" value="ECO:0007669"/>
    <property type="project" value="TreeGrafter"/>
</dbReference>
<feature type="domain" description="GST N-terminal" evidence="2">
    <location>
        <begin position="100"/>
        <end position="178"/>
    </location>
</feature>
<dbReference type="SFLD" id="SFLDS00019">
    <property type="entry name" value="Glutathione_Transferase_(cytos"/>
    <property type="match status" value="1"/>
</dbReference>
<evidence type="ECO:0000259" key="2">
    <source>
        <dbReference type="PROSITE" id="PS50404"/>
    </source>
</evidence>